<dbReference type="PANTHER" id="PTHR33710:SF71">
    <property type="entry name" value="ENDONUCLEASE_EXONUCLEASE_PHOSPHATASE DOMAIN-CONTAINING PROTEIN"/>
    <property type="match status" value="1"/>
</dbReference>
<protein>
    <submittedName>
        <fullName evidence="3">Uncharacterized protein</fullName>
    </submittedName>
</protein>
<dbReference type="Proteomes" id="UP001652660">
    <property type="component" value="Chromosome 6c"/>
</dbReference>
<organism evidence="2 3">
    <name type="scientific">Coffea arabica</name>
    <name type="common">Arabian coffee</name>
    <dbReference type="NCBI Taxonomy" id="13443"/>
    <lineage>
        <taxon>Eukaryota</taxon>
        <taxon>Viridiplantae</taxon>
        <taxon>Streptophyta</taxon>
        <taxon>Embryophyta</taxon>
        <taxon>Tracheophyta</taxon>
        <taxon>Spermatophyta</taxon>
        <taxon>Magnoliopsida</taxon>
        <taxon>eudicotyledons</taxon>
        <taxon>Gunneridae</taxon>
        <taxon>Pentapetalae</taxon>
        <taxon>asterids</taxon>
        <taxon>lamiids</taxon>
        <taxon>Gentianales</taxon>
        <taxon>Rubiaceae</taxon>
        <taxon>Ixoroideae</taxon>
        <taxon>Gardenieae complex</taxon>
        <taxon>Bertiereae - Coffeeae clade</taxon>
        <taxon>Coffeeae</taxon>
        <taxon>Coffea</taxon>
    </lineage>
</organism>
<proteinExistence type="predicted"/>
<name>A0ABM4UR72_COFAR</name>
<keyword evidence="1" id="KW-0175">Coiled coil</keyword>
<evidence type="ECO:0000256" key="1">
    <source>
        <dbReference type="SAM" id="Coils"/>
    </source>
</evidence>
<accession>A0ABM4UR72</accession>
<gene>
    <name evidence="3" type="primary">LOC140008806</name>
</gene>
<dbReference type="RefSeq" id="XP_071909790.1">
    <property type="nucleotide sequence ID" value="XM_072053689.1"/>
</dbReference>
<dbReference type="GeneID" id="140008806"/>
<keyword evidence="2" id="KW-1185">Reference proteome</keyword>
<reference evidence="3" key="1">
    <citation type="submission" date="2025-08" db="UniProtKB">
        <authorList>
            <consortium name="RefSeq"/>
        </authorList>
    </citation>
    <scope>IDENTIFICATION</scope>
    <source>
        <tissue evidence="3">Leaves</tissue>
    </source>
</reference>
<sequence length="303" mass="35644">MVELLQEIERCKKPETHELNEDDEEGDGEIKQRLDRILSNAQWNQKFEKAKCTHIKTHASDHSALVLDNTPLERNRRKRFFFDKRWLQRDGISDVIKEAWNKSVEGSRTFQVKTKVRNCRIALLKWCNRINKNSRKRIENIKEQLDQIQGTSLKSKRKEKATLKLQLKEACRDEEMFWSQKARLKWLQEGNKNTQFFHALVNGRRKSNRMHKLQKKDENWTENEVELGAEIGNYYRQLFTKSTESSNHEILARIPNSISNAMNKDLTKTVTKEEIKSAFIFMESNKAPNIDGMSPYSSKNSGT</sequence>
<evidence type="ECO:0000313" key="2">
    <source>
        <dbReference type="Proteomes" id="UP001652660"/>
    </source>
</evidence>
<evidence type="ECO:0000313" key="3">
    <source>
        <dbReference type="RefSeq" id="XP_071909790.1"/>
    </source>
</evidence>
<dbReference type="PANTHER" id="PTHR33710">
    <property type="entry name" value="BNAC02G09200D PROTEIN"/>
    <property type="match status" value="1"/>
</dbReference>
<feature type="coiled-coil region" evidence="1">
    <location>
        <begin position="131"/>
        <end position="173"/>
    </location>
</feature>